<keyword evidence="4" id="KW-1185">Reference proteome</keyword>
<dbReference type="Proteomes" id="UP000323876">
    <property type="component" value="Unassembled WGS sequence"/>
</dbReference>
<dbReference type="GO" id="GO:0015833">
    <property type="term" value="P:peptide transport"/>
    <property type="evidence" value="ECO:0007669"/>
    <property type="project" value="TreeGrafter"/>
</dbReference>
<feature type="signal peptide" evidence="1">
    <location>
        <begin position="1"/>
        <end position="25"/>
    </location>
</feature>
<dbReference type="GO" id="GO:0042597">
    <property type="term" value="C:periplasmic space"/>
    <property type="evidence" value="ECO:0007669"/>
    <property type="project" value="UniProtKB-ARBA"/>
</dbReference>
<evidence type="ECO:0000259" key="2">
    <source>
        <dbReference type="Pfam" id="PF00496"/>
    </source>
</evidence>
<proteinExistence type="predicted"/>
<dbReference type="GO" id="GO:1904680">
    <property type="term" value="F:peptide transmembrane transporter activity"/>
    <property type="evidence" value="ECO:0007669"/>
    <property type="project" value="TreeGrafter"/>
</dbReference>
<dbReference type="OrthoDB" id="9796817at2"/>
<keyword evidence="1" id="KW-0732">Signal</keyword>
<dbReference type="PANTHER" id="PTHR30290">
    <property type="entry name" value="PERIPLASMIC BINDING COMPONENT OF ABC TRANSPORTER"/>
    <property type="match status" value="1"/>
</dbReference>
<dbReference type="InterPro" id="IPR000914">
    <property type="entry name" value="SBP_5_dom"/>
</dbReference>
<dbReference type="RefSeq" id="WP_150407054.1">
    <property type="nucleotide sequence ID" value="NZ_VXLC01000027.1"/>
</dbReference>
<reference evidence="3 4" key="1">
    <citation type="submission" date="2019-09" db="EMBL/GenBank/DDBJ databases">
        <authorList>
            <person name="Wang X."/>
        </authorList>
    </citation>
    <scope>NUCLEOTIDE SEQUENCE [LARGE SCALE GENOMIC DNA]</scope>
    <source>
        <strain evidence="3 4">CICC 11023</strain>
    </source>
</reference>
<evidence type="ECO:0000313" key="4">
    <source>
        <dbReference type="Proteomes" id="UP000323876"/>
    </source>
</evidence>
<evidence type="ECO:0000313" key="3">
    <source>
        <dbReference type="EMBL" id="KAA8883068.1"/>
    </source>
</evidence>
<dbReference type="CDD" id="cd08506">
    <property type="entry name" value="PBP2_clavulanate_OppA2"/>
    <property type="match status" value="1"/>
</dbReference>
<dbReference type="Gene3D" id="3.40.190.10">
    <property type="entry name" value="Periplasmic binding protein-like II"/>
    <property type="match status" value="1"/>
</dbReference>
<dbReference type="EMBL" id="VXLC01000027">
    <property type="protein sequence ID" value="KAA8883068.1"/>
    <property type="molecule type" value="Genomic_DNA"/>
</dbReference>
<dbReference type="AlphaFoldDB" id="A0A5N0E0Y1"/>
<name>A0A5N0E0Y1_9NOCA</name>
<evidence type="ECO:0000256" key="1">
    <source>
        <dbReference type="SAM" id="SignalP"/>
    </source>
</evidence>
<dbReference type="PANTHER" id="PTHR30290:SF83">
    <property type="entry name" value="ABC TRANSPORTER SUBSTRATE-BINDING PROTEIN"/>
    <property type="match status" value="1"/>
</dbReference>
<dbReference type="Pfam" id="PF00496">
    <property type="entry name" value="SBP_bac_5"/>
    <property type="match status" value="1"/>
</dbReference>
<protein>
    <submittedName>
        <fullName evidence="3">ABC transporter substrate-binding protein</fullName>
    </submittedName>
</protein>
<dbReference type="InterPro" id="IPR039424">
    <property type="entry name" value="SBP_5"/>
</dbReference>
<dbReference type="InterPro" id="IPR030678">
    <property type="entry name" value="Peptide/Ni-bd"/>
</dbReference>
<accession>A0A5N0E0Y1</accession>
<comment type="caution">
    <text evidence="3">The sequence shown here is derived from an EMBL/GenBank/DDBJ whole genome shotgun (WGS) entry which is preliminary data.</text>
</comment>
<gene>
    <name evidence="3" type="ORF">F3087_38395</name>
</gene>
<feature type="domain" description="Solute-binding protein family 5" evidence="2">
    <location>
        <begin position="89"/>
        <end position="476"/>
    </location>
</feature>
<feature type="chain" id="PRO_5039487038" evidence="1">
    <location>
        <begin position="26"/>
        <end position="560"/>
    </location>
</feature>
<dbReference type="PROSITE" id="PS51257">
    <property type="entry name" value="PROKAR_LIPOPROTEIN"/>
    <property type="match status" value="1"/>
</dbReference>
<dbReference type="GO" id="GO:0043190">
    <property type="term" value="C:ATP-binding cassette (ABC) transporter complex"/>
    <property type="evidence" value="ECO:0007669"/>
    <property type="project" value="InterPro"/>
</dbReference>
<dbReference type="PIRSF" id="PIRSF002741">
    <property type="entry name" value="MppA"/>
    <property type="match status" value="1"/>
</dbReference>
<organism evidence="3 4">
    <name type="scientific">Nocardia colli</name>
    <dbReference type="NCBI Taxonomy" id="2545717"/>
    <lineage>
        <taxon>Bacteria</taxon>
        <taxon>Bacillati</taxon>
        <taxon>Actinomycetota</taxon>
        <taxon>Actinomycetes</taxon>
        <taxon>Mycobacteriales</taxon>
        <taxon>Nocardiaceae</taxon>
        <taxon>Nocardia</taxon>
    </lineage>
</organism>
<sequence length="560" mass="60083">MKKQSKTALAAAALALALSMTSCNANPTDGGKNTTQSVPPQKGGTLRILSSNTDFNFDPAKSTNLAITSLSFIARRLTTWQAEPGKEMTPIPDLATDTGTTTDGGRTWKYTLKDDLKFQDGSPITSADIKYGLERSFAPLLSGGFTYHRTLLQGGEAYDGPYNGKSLDSIETPDAKTVIFHLNKPFGDFPWIASQPAFTPVPKAKDNPATYFQSPVASGPYQVEKFDKASEVVLVRNPNWDPKTDTARTAGPDRVIFQLGMQQTTISQELIADTGTAKAAFSASFVPASQLPLVRSNPSAKNRIAEAGGGSLYQLQLNVSKSPLNDPKVRQAIVYATDKQAFRTSLGGESRGDYATTNIPPAIPGYQKFDAFPTQPTGDVEKAKQLLTESGHPNGIDLVLVTKNDATNSAGGQAIEAGLRRAGIRVTIQALDNASYDDITQHKDGSGYDLALASWQADFPSAASMLQPSFGSSEIGNGGFNISRYSNPRVDDLIAKATAEVDPKRAGELWLEVDRIVTGDAANVPLVNSVNTFIFGSDVRNFYVPPFPAYPVYFKVSLAQ</sequence>
<dbReference type="SUPFAM" id="SSF53850">
    <property type="entry name" value="Periplasmic binding protein-like II"/>
    <property type="match status" value="1"/>
</dbReference>
<dbReference type="Gene3D" id="3.10.105.10">
    <property type="entry name" value="Dipeptide-binding Protein, Domain 3"/>
    <property type="match status" value="1"/>
</dbReference>